<accession>A0A542DW45</accession>
<dbReference type="Proteomes" id="UP000317893">
    <property type="component" value="Unassembled WGS sequence"/>
</dbReference>
<gene>
    <name evidence="1" type="ORF">FB458_0381</name>
</gene>
<sequence length="47" mass="5720">MYQAQHYEIARHTVAQRQRTQRVRGIRRGARLIQLEIHRSREAGHRQ</sequence>
<name>A0A542DW45_9MICO</name>
<protein>
    <submittedName>
        <fullName evidence="1">Uncharacterized protein</fullName>
    </submittedName>
</protein>
<dbReference type="AlphaFoldDB" id="A0A542DW45"/>
<comment type="caution">
    <text evidence="1">The sequence shown here is derived from an EMBL/GenBank/DDBJ whole genome shotgun (WGS) entry which is preliminary data.</text>
</comment>
<organism evidence="1 2">
    <name type="scientific">Lapillicoccus jejuensis</name>
    <dbReference type="NCBI Taxonomy" id="402171"/>
    <lineage>
        <taxon>Bacteria</taxon>
        <taxon>Bacillati</taxon>
        <taxon>Actinomycetota</taxon>
        <taxon>Actinomycetes</taxon>
        <taxon>Micrococcales</taxon>
        <taxon>Intrasporangiaceae</taxon>
        <taxon>Lapillicoccus</taxon>
    </lineage>
</organism>
<proteinExistence type="predicted"/>
<dbReference type="RefSeq" id="WP_170185540.1">
    <property type="nucleotide sequence ID" value="NZ_BAAAPR010000006.1"/>
</dbReference>
<evidence type="ECO:0000313" key="1">
    <source>
        <dbReference type="EMBL" id="TQJ07321.1"/>
    </source>
</evidence>
<keyword evidence="2" id="KW-1185">Reference proteome</keyword>
<reference evidence="1 2" key="1">
    <citation type="submission" date="2019-06" db="EMBL/GenBank/DDBJ databases">
        <title>Sequencing the genomes of 1000 actinobacteria strains.</title>
        <authorList>
            <person name="Klenk H.-P."/>
        </authorList>
    </citation>
    <scope>NUCLEOTIDE SEQUENCE [LARGE SCALE GENOMIC DNA]</scope>
    <source>
        <strain evidence="1 2">DSM 18607</strain>
    </source>
</reference>
<dbReference type="EMBL" id="VFMN01000001">
    <property type="protein sequence ID" value="TQJ07321.1"/>
    <property type="molecule type" value="Genomic_DNA"/>
</dbReference>
<evidence type="ECO:0000313" key="2">
    <source>
        <dbReference type="Proteomes" id="UP000317893"/>
    </source>
</evidence>